<dbReference type="AlphaFoldDB" id="A0A9P0F9I0"/>
<evidence type="ECO:0000256" key="1">
    <source>
        <dbReference type="SAM" id="SignalP"/>
    </source>
</evidence>
<evidence type="ECO:0000313" key="3">
    <source>
        <dbReference type="Proteomes" id="UP001152759"/>
    </source>
</evidence>
<evidence type="ECO:0000313" key="2">
    <source>
        <dbReference type="EMBL" id="CAH0395117.1"/>
    </source>
</evidence>
<name>A0A9P0F9I0_BEMTA</name>
<dbReference type="InterPro" id="IPR038700">
    <property type="entry name" value="Thiol_cytolys_C_sf"/>
</dbReference>
<gene>
    <name evidence="2" type="ORF">BEMITA_LOCUS13344</name>
</gene>
<proteinExistence type="predicted"/>
<keyword evidence="1" id="KW-0732">Signal</keyword>
<dbReference type="Gene3D" id="2.60.40.1430">
    <property type="entry name" value="Perfringolysin, domain 4"/>
    <property type="match status" value="1"/>
</dbReference>
<dbReference type="SUPFAM" id="SSF56978">
    <property type="entry name" value="Perfringolysin"/>
    <property type="match status" value="1"/>
</dbReference>
<sequence length="117" mass="12755">MKSAILCLVSIAILVSVTAAEDGFVRVFNSGGFIAVIDVSYEENGETKNVSSKNYGVGATEEITIPDGATNIVVTSKEYWFPGQTQDIFKREYSAPPKECFKIWGTTLSPQHAKIEC</sequence>
<dbReference type="EMBL" id="OU963870">
    <property type="protein sequence ID" value="CAH0395117.1"/>
    <property type="molecule type" value="Genomic_DNA"/>
</dbReference>
<dbReference type="GO" id="GO:0015485">
    <property type="term" value="F:cholesterol binding"/>
    <property type="evidence" value="ECO:0007669"/>
    <property type="project" value="InterPro"/>
</dbReference>
<dbReference type="Proteomes" id="UP001152759">
    <property type="component" value="Chromosome 9"/>
</dbReference>
<organism evidence="2 3">
    <name type="scientific">Bemisia tabaci</name>
    <name type="common">Sweetpotato whitefly</name>
    <name type="synonym">Aleurodes tabaci</name>
    <dbReference type="NCBI Taxonomy" id="7038"/>
    <lineage>
        <taxon>Eukaryota</taxon>
        <taxon>Metazoa</taxon>
        <taxon>Ecdysozoa</taxon>
        <taxon>Arthropoda</taxon>
        <taxon>Hexapoda</taxon>
        <taxon>Insecta</taxon>
        <taxon>Pterygota</taxon>
        <taxon>Neoptera</taxon>
        <taxon>Paraneoptera</taxon>
        <taxon>Hemiptera</taxon>
        <taxon>Sternorrhyncha</taxon>
        <taxon>Aleyrodoidea</taxon>
        <taxon>Aleyrodidae</taxon>
        <taxon>Aleyrodinae</taxon>
        <taxon>Bemisia</taxon>
    </lineage>
</organism>
<feature type="chain" id="PRO_5040253618" evidence="1">
    <location>
        <begin position="21"/>
        <end position="117"/>
    </location>
</feature>
<reference evidence="2" key="1">
    <citation type="submission" date="2021-12" db="EMBL/GenBank/DDBJ databases">
        <authorList>
            <person name="King R."/>
        </authorList>
    </citation>
    <scope>NUCLEOTIDE SEQUENCE</scope>
</reference>
<protein>
    <submittedName>
        <fullName evidence="2">Uncharacterized protein</fullName>
    </submittedName>
</protein>
<keyword evidence="3" id="KW-1185">Reference proteome</keyword>
<dbReference type="InterPro" id="IPR036359">
    <property type="entry name" value="Thiol_cytolysin_sf"/>
</dbReference>
<feature type="signal peptide" evidence="1">
    <location>
        <begin position="1"/>
        <end position="20"/>
    </location>
</feature>
<accession>A0A9P0F9I0</accession>